<evidence type="ECO:0000313" key="10">
    <source>
        <dbReference type="EMBL" id="JAV09230.1"/>
    </source>
</evidence>
<feature type="domain" description="Brix" evidence="9">
    <location>
        <begin position="47"/>
        <end position="236"/>
    </location>
</feature>
<comment type="function">
    <text evidence="1">Required for biogenesis of the 60S ribosomal subunit.</text>
</comment>
<evidence type="ECO:0000256" key="6">
    <source>
        <dbReference type="ARBA" id="ARBA00023242"/>
    </source>
</evidence>
<organism evidence="10">
    <name type="scientific">Nyssomyia neivai</name>
    <dbReference type="NCBI Taxonomy" id="330878"/>
    <lineage>
        <taxon>Eukaryota</taxon>
        <taxon>Metazoa</taxon>
        <taxon>Ecdysozoa</taxon>
        <taxon>Arthropoda</taxon>
        <taxon>Hexapoda</taxon>
        <taxon>Insecta</taxon>
        <taxon>Pterygota</taxon>
        <taxon>Neoptera</taxon>
        <taxon>Endopterygota</taxon>
        <taxon>Diptera</taxon>
        <taxon>Nematocera</taxon>
        <taxon>Psychodoidea</taxon>
        <taxon>Psychodidae</taxon>
        <taxon>Nyssomyia</taxon>
    </lineage>
</organism>
<dbReference type="GO" id="GO:0005730">
    <property type="term" value="C:nucleolus"/>
    <property type="evidence" value="ECO:0007669"/>
    <property type="project" value="UniProtKB-SubCell"/>
</dbReference>
<evidence type="ECO:0000256" key="4">
    <source>
        <dbReference type="ARBA" id="ARBA00020522"/>
    </source>
</evidence>
<feature type="compositionally biased region" description="Basic residues" evidence="8">
    <location>
        <begin position="1"/>
        <end position="12"/>
    </location>
</feature>
<dbReference type="EMBL" id="GFDF01004854">
    <property type="protein sequence ID" value="JAV09230.1"/>
    <property type="molecule type" value="Transcribed_RNA"/>
</dbReference>
<dbReference type="AlphaFoldDB" id="A0A1L8DSA5"/>
<evidence type="ECO:0000259" key="9">
    <source>
        <dbReference type="PROSITE" id="PS50833"/>
    </source>
</evidence>
<dbReference type="PANTHER" id="PTHR13634">
    <property type="entry name" value="RIBOSOME BIOGENESIS PROTEIN BRIX"/>
    <property type="match status" value="1"/>
</dbReference>
<dbReference type="FunFam" id="3.40.50.10480:FF:000003">
    <property type="entry name" value="Ribosome biogenesis protein BRX1"/>
    <property type="match status" value="1"/>
</dbReference>
<feature type="region of interest" description="Disordered" evidence="8">
    <location>
        <begin position="295"/>
        <end position="332"/>
    </location>
</feature>
<comment type="subcellular location">
    <subcellularLocation>
        <location evidence="2">Nucleus</location>
        <location evidence="2">Nucleolus</location>
    </subcellularLocation>
</comment>
<feature type="compositionally biased region" description="Acidic residues" evidence="8">
    <location>
        <begin position="309"/>
        <end position="332"/>
    </location>
</feature>
<dbReference type="SMART" id="SM00879">
    <property type="entry name" value="Brix"/>
    <property type="match status" value="1"/>
</dbReference>
<evidence type="ECO:0000256" key="3">
    <source>
        <dbReference type="ARBA" id="ARBA00006369"/>
    </source>
</evidence>
<dbReference type="InterPro" id="IPR026532">
    <property type="entry name" value="BRX1"/>
</dbReference>
<dbReference type="PANTHER" id="PTHR13634:SF0">
    <property type="entry name" value="RIBOSOME BIOGENESIS PROTEIN BRX1 HOMOLOG"/>
    <property type="match status" value="1"/>
</dbReference>
<evidence type="ECO:0000256" key="1">
    <source>
        <dbReference type="ARBA" id="ARBA00003439"/>
    </source>
</evidence>
<name>A0A1L8DSA5_9DIPT</name>
<protein>
    <recommendedName>
        <fullName evidence="4">Ribosome biogenesis protein BRX1 homolog</fullName>
    </recommendedName>
    <alternativeName>
        <fullName evidence="7">Brix domain-containing protein 2 homolog</fullName>
    </alternativeName>
</protein>
<dbReference type="GO" id="GO:0000027">
    <property type="term" value="P:ribosomal large subunit assembly"/>
    <property type="evidence" value="ECO:0007669"/>
    <property type="project" value="TreeGrafter"/>
</dbReference>
<evidence type="ECO:0000256" key="7">
    <source>
        <dbReference type="ARBA" id="ARBA00080845"/>
    </source>
</evidence>
<dbReference type="SUPFAM" id="SSF52954">
    <property type="entry name" value="Class II aaRS ABD-related"/>
    <property type="match status" value="1"/>
</dbReference>
<feature type="region of interest" description="Disordered" evidence="8">
    <location>
        <begin position="1"/>
        <end position="37"/>
    </location>
</feature>
<keyword evidence="5" id="KW-0690">Ribosome biogenesis</keyword>
<comment type="similarity">
    <text evidence="3">Belongs to the BRX1 family.</text>
</comment>
<accession>A0A1L8DSA5</accession>
<dbReference type="GO" id="GO:0019843">
    <property type="term" value="F:rRNA binding"/>
    <property type="evidence" value="ECO:0007669"/>
    <property type="project" value="InterPro"/>
</dbReference>
<dbReference type="InterPro" id="IPR007109">
    <property type="entry name" value="Brix"/>
</dbReference>
<dbReference type="Pfam" id="PF04427">
    <property type="entry name" value="Brix"/>
    <property type="match status" value="1"/>
</dbReference>
<dbReference type="PROSITE" id="PS50833">
    <property type="entry name" value="BRIX"/>
    <property type="match status" value="1"/>
</dbReference>
<dbReference type="GO" id="GO:0006364">
    <property type="term" value="P:rRNA processing"/>
    <property type="evidence" value="ECO:0007669"/>
    <property type="project" value="InterPro"/>
</dbReference>
<evidence type="ECO:0000256" key="5">
    <source>
        <dbReference type="ARBA" id="ARBA00022517"/>
    </source>
</evidence>
<sequence length="332" mass="38683">MGKSKLGKRKHPKVLEMEEEDDVVSMLPQKRKSDEPIPKKDRWINRQRVLVLASRGINHRDRHLMRDIKTLMPHHREESKMERSKTLSVLNEMCTMKHCNKAILFEGRRKMDLYMWLANVPEGPSVKFFVENIHTMGELKMTGNCLKGSRPILSFDPNFSQLPHLKLLRELLTQVFGVPNYHPKSQPFVDHVYTFAYLDKRIWFRNFQILSEDGALVEIGPRFVLNPVKIFEGSFGGEALWENPDYVSPARYRQMIRKEASTRYENRMGQKLTREAKRSNETYKADETDEVYCLNPTKKATKIAKQEQESSDSSDEEDDEGNDVSSDGEESE</sequence>
<evidence type="ECO:0000256" key="2">
    <source>
        <dbReference type="ARBA" id="ARBA00004604"/>
    </source>
</evidence>
<keyword evidence="6" id="KW-0539">Nucleus</keyword>
<proteinExistence type="inferred from homology"/>
<reference evidence="10" key="1">
    <citation type="submission" date="2016-12" db="EMBL/GenBank/DDBJ databases">
        <title>An insight into the sialome and mialome of the sand fly, Nyssomyia neivai.</title>
        <authorList>
            <person name="Sebastian V."/>
            <person name="Goulart T.M."/>
            <person name="Oliveira W."/>
            <person name="Calvo E."/>
            <person name="Oliveira L.F."/>
            <person name="Pinto M.C."/>
            <person name="Rosselino A.M."/>
            <person name="Ribeiro J.M."/>
        </authorList>
    </citation>
    <scope>NUCLEOTIDE SEQUENCE</scope>
</reference>
<evidence type="ECO:0000256" key="8">
    <source>
        <dbReference type="SAM" id="MobiDB-lite"/>
    </source>
</evidence>